<sequence length="148" mass="15879">MSSRRRARNAQRAFCAPWVASWTPLVQTAICAREPALGLGYDLSVLPVGSIIAAGVSIGILGATFENMLNVLYNHNRVRDSSDDELCPNCSGFGTVRCEVCNSRGAVFVGGTSFQRVCPACNGKKREKCRRCAGSGKTGMKKSMVVDD</sequence>
<evidence type="ECO:0000256" key="1">
    <source>
        <dbReference type="SAM" id="Phobius"/>
    </source>
</evidence>
<name>A0A2V3J009_9FLOR</name>
<keyword evidence="3" id="KW-1185">Reference proteome</keyword>
<dbReference type="AlphaFoldDB" id="A0A2V3J009"/>
<proteinExistence type="predicted"/>
<organism evidence="2 3">
    <name type="scientific">Gracilariopsis chorda</name>
    <dbReference type="NCBI Taxonomy" id="448386"/>
    <lineage>
        <taxon>Eukaryota</taxon>
        <taxon>Rhodophyta</taxon>
        <taxon>Florideophyceae</taxon>
        <taxon>Rhodymeniophycidae</taxon>
        <taxon>Gracilariales</taxon>
        <taxon>Gracilariaceae</taxon>
        <taxon>Gracilariopsis</taxon>
    </lineage>
</organism>
<gene>
    <name evidence="2" type="ORF">BWQ96_02527</name>
</gene>
<comment type="caution">
    <text evidence="2">The sequence shown here is derived from an EMBL/GenBank/DDBJ whole genome shotgun (WGS) entry which is preliminary data.</text>
</comment>
<dbReference type="InterPro" id="IPR036410">
    <property type="entry name" value="HSP_DnaJ_Cys-rich_dom_sf"/>
</dbReference>
<dbReference type="EMBL" id="NBIV01000021">
    <property type="protein sequence ID" value="PXF47665.1"/>
    <property type="molecule type" value="Genomic_DNA"/>
</dbReference>
<accession>A0A2V3J009</accession>
<protein>
    <submittedName>
        <fullName evidence="2">Uncharacterized protein</fullName>
    </submittedName>
</protein>
<dbReference type="SUPFAM" id="SSF57938">
    <property type="entry name" value="DnaJ/Hsp40 cysteine-rich domain"/>
    <property type="match status" value="1"/>
</dbReference>
<dbReference type="Proteomes" id="UP000247409">
    <property type="component" value="Unassembled WGS sequence"/>
</dbReference>
<reference evidence="2 3" key="1">
    <citation type="journal article" date="2018" name="Mol. Biol. Evol.">
        <title>Analysis of the draft genome of the red seaweed Gracilariopsis chorda provides insights into genome size evolution in Rhodophyta.</title>
        <authorList>
            <person name="Lee J."/>
            <person name="Yang E.C."/>
            <person name="Graf L."/>
            <person name="Yang J.H."/>
            <person name="Qiu H."/>
            <person name="Zel Zion U."/>
            <person name="Chan C.X."/>
            <person name="Stephens T.G."/>
            <person name="Weber A.P.M."/>
            <person name="Boo G.H."/>
            <person name="Boo S.M."/>
            <person name="Kim K.M."/>
            <person name="Shin Y."/>
            <person name="Jung M."/>
            <person name="Lee S.J."/>
            <person name="Yim H.S."/>
            <person name="Lee J.H."/>
            <person name="Bhattacharya D."/>
            <person name="Yoon H.S."/>
        </authorList>
    </citation>
    <scope>NUCLEOTIDE SEQUENCE [LARGE SCALE GENOMIC DNA]</scope>
    <source>
        <strain evidence="2 3">SKKU-2015</strain>
        <tissue evidence="2">Whole body</tissue>
    </source>
</reference>
<evidence type="ECO:0000313" key="2">
    <source>
        <dbReference type="EMBL" id="PXF47665.1"/>
    </source>
</evidence>
<keyword evidence="1" id="KW-1133">Transmembrane helix</keyword>
<keyword evidence="1" id="KW-0472">Membrane</keyword>
<keyword evidence="1" id="KW-0812">Transmembrane</keyword>
<evidence type="ECO:0000313" key="3">
    <source>
        <dbReference type="Proteomes" id="UP000247409"/>
    </source>
</evidence>
<feature type="transmembrane region" description="Helical" evidence="1">
    <location>
        <begin position="44"/>
        <end position="65"/>
    </location>
</feature>